<keyword evidence="2" id="KW-0808">Transferase</keyword>
<organism evidence="2 3">
    <name type="scientific">Secundilactobacillus odoratitofui DSM 19909 = JCM 15043</name>
    <dbReference type="NCBI Taxonomy" id="1423776"/>
    <lineage>
        <taxon>Bacteria</taxon>
        <taxon>Bacillati</taxon>
        <taxon>Bacillota</taxon>
        <taxon>Bacilli</taxon>
        <taxon>Lactobacillales</taxon>
        <taxon>Lactobacillaceae</taxon>
        <taxon>Secundilactobacillus</taxon>
    </lineage>
</organism>
<accession>A0A0R1LPP1</accession>
<dbReference type="InterPro" id="IPR029057">
    <property type="entry name" value="PRTase-like"/>
</dbReference>
<evidence type="ECO:0000313" key="3">
    <source>
        <dbReference type="Proteomes" id="UP000051160"/>
    </source>
</evidence>
<dbReference type="PANTHER" id="PTHR43218">
    <property type="entry name" value="PHOSPHORIBOSYLTRANSFERASE-RELATED"/>
    <property type="match status" value="1"/>
</dbReference>
<dbReference type="EMBL" id="AZEE01000028">
    <property type="protein sequence ID" value="KRK97836.1"/>
    <property type="molecule type" value="Genomic_DNA"/>
</dbReference>
<keyword evidence="2" id="KW-0328">Glycosyltransferase</keyword>
<dbReference type="AlphaFoldDB" id="A0A0R1LPP1"/>
<comment type="caution">
    <text evidence="2">The sequence shown here is derived from an EMBL/GenBank/DDBJ whole genome shotgun (WGS) entry which is preliminary data.</text>
</comment>
<gene>
    <name evidence="2" type="ORF">FD04_GL000808</name>
</gene>
<dbReference type="STRING" id="1423776.FD04_GL000808"/>
<dbReference type="GO" id="GO:0016757">
    <property type="term" value="F:glycosyltransferase activity"/>
    <property type="evidence" value="ECO:0007669"/>
    <property type="project" value="UniProtKB-KW"/>
</dbReference>
<dbReference type="PANTHER" id="PTHR43218:SF1">
    <property type="entry name" value="PHOSPHORIBOSYLTRANSFERASE"/>
    <property type="match status" value="1"/>
</dbReference>
<dbReference type="InterPro" id="IPR000836">
    <property type="entry name" value="PRTase_dom"/>
</dbReference>
<protein>
    <submittedName>
        <fullName evidence="2">Adenine phosphoribosyltransferase</fullName>
    </submittedName>
</protein>
<dbReference type="Pfam" id="PF00156">
    <property type="entry name" value="Pribosyltran"/>
    <property type="match status" value="1"/>
</dbReference>
<dbReference type="Proteomes" id="UP000051160">
    <property type="component" value="Unassembled WGS sequence"/>
</dbReference>
<dbReference type="PATRIC" id="fig|1423776.4.peg.815"/>
<reference evidence="2 3" key="1">
    <citation type="journal article" date="2015" name="Genome Announc.">
        <title>Expanding the biotechnology potential of lactobacilli through comparative genomics of 213 strains and associated genera.</title>
        <authorList>
            <person name="Sun Z."/>
            <person name="Harris H.M."/>
            <person name="McCann A."/>
            <person name="Guo C."/>
            <person name="Argimon S."/>
            <person name="Zhang W."/>
            <person name="Yang X."/>
            <person name="Jeffery I.B."/>
            <person name="Cooney J.C."/>
            <person name="Kagawa T.F."/>
            <person name="Liu W."/>
            <person name="Song Y."/>
            <person name="Salvetti E."/>
            <person name="Wrobel A."/>
            <person name="Rasinkangas P."/>
            <person name="Parkhill J."/>
            <person name="Rea M.C."/>
            <person name="O'Sullivan O."/>
            <person name="Ritari J."/>
            <person name="Douillard F.P."/>
            <person name="Paul Ross R."/>
            <person name="Yang R."/>
            <person name="Briner A.E."/>
            <person name="Felis G.E."/>
            <person name="de Vos W.M."/>
            <person name="Barrangou R."/>
            <person name="Klaenhammer T.R."/>
            <person name="Caufield P.W."/>
            <person name="Cui Y."/>
            <person name="Zhang H."/>
            <person name="O'Toole P.W."/>
        </authorList>
    </citation>
    <scope>NUCLEOTIDE SEQUENCE [LARGE SCALE GENOMIC DNA]</scope>
    <source>
        <strain evidence="2 3">DSM 19909</strain>
    </source>
</reference>
<dbReference type="Gene3D" id="3.40.50.2020">
    <property type="match status" value="1"/>
</dbReference>
<feature type="domain" description="Phosphoribosyltransferase" evidence="1">
    <location>
        <begin position="53"/>
        <end position="172"/>
    </location>
</feature>
<evidence type="ECO:0000313" key="2">
    <source>
        <dbReference type="EMBL" id="KRK97836.1"/>
    </source>
</evidence>
<name>A0A0R1LPP1_9LACO</name>
<dbReference type="SUPFAM" id="SSF53271">
    <property type="entry name" value="PRTase-like"/>
    <property type="match status" value="1"/>
</dbReference>
<evidence type="ECO:0000259" key="1">
    <source>
        <dbReference type="Pfam" id="PF00156"/>
    </source>
</evidence>
<sequence>MMTKTYQLKLGPLTRDLPLIQLNQDLTIASFVLLGDAELTHYAATQFTELLSDVSFDYLVTIESKGIPLAQELSWLTHHDRYIVLRKSVKDYMQAPVEQPVSSITTSADQELVLDGTDADLIRGKRVVIVDDVISTGGSVLTAKQLIEQADATVVEQVAILAEGDAAERKDIRYLEKLPLF</sequence>
<proteinExistence type="predicted"/>
<dbReference type="CDD" id="cd06223">
    <property type="entry name" value="PRTases_typeI"/>
    <property type="match status" value="1"/>
</dbReference>
<dbReference type="NCBIfam" id="NF005592">
    <property type="entry name" value="PRK07322.1"/>
    <property type="match status" value="1"/>
</dbReference>
<keyword evidence="3" id="KW-1185">Reference proteome</keyword>